<dbReference type="InterPro" id="IPR002575">
    <property type="entry name" value="Aminoglycoside_PTrfase"/>
</dbReference>
<evidence type="ECO:0000313" key="3">
    <source>
        <dbReference type="Proteomes" id="UP001364890"/>
    </source>
</evidence>
<protein>
    <submittedName>
        <fullName evidence="2">Aminoglycoside phosphotransferase family protein</fullName>
        <ecNumber evidence="2">2.7.1.-</ecNumber>
    </submittedName>
</protein>
<dbReference type="PANTHER" id="PTHR41283">
    <property type="entry name" value="AMINOGLYCOSIDE PHOSPHOTRANSFERASE"/>
    <property type="match status" value="1"/>
</dbReference>
<dbReference type="EC" id="2.7.1.-" evidence="2"/>
<organism evidence="2 3">
    <name type="scientific">Psychrobacillus mangrovi</name>
    <dbReference type="NCBI Taxonomy" id="3117745"/>
    <lineage>
        <taxon>Bacteria</taxon>
        <taxon>Bacillati</taxon>
        <taxon>Bacillota</taxon>
        <taxon>Bacilli</taxon>
        <taxon>Bacillales</taxon>
        <taxon>Bacillaceae</taxon>
        <taxon>Psychrobacillus</taxon>
    </lineage>
</organism>
<dbReference type="PANTHER" id="PTHR41283:SF1">
    <property type="entry name" value="AMINOGLYCOSIDE PHOSPHOTRANSFERASE DOMAIN-CONTAINING PROTEIN"/>
    <property type="match status" value="1"/>
</dbReference>
<gene>
    <name evidence="2" type="ORF">WAX74_10425</name>
</gene>
<dbReference type="GO" id="GO:0016740">
    <property type="term" value="F:transferase activity"/>
    <property type="evidence" value="ECO:0007669"/>
    <property type="project" value="UniProtKB-KW"/>
</dbReference>
<dbReference type="InterPro" id="IPR011009">
    <property type="entry name" value="Kinase-like_dom_sf"/>
</dbReference>
<dbReference type="EMBL" id="JBAWSY010000006">
    <property type="protein sequence ID" value="MEI4770052.1"/>
    <property type="molecule type" value="Genomic_DNA"/>
</dbReference>
<accession>A0ABU8F736</accession>
<dbReference type="RefSeq" id="WP_336497610.1">
    <property type="nucleotide sequence ID" value="NZ_JBAWSY010000006.1"/>
</dbReference>
<sequence>MKDIIPILEDRIKLLHNATRVEPLSKGYSPDKKYVVVDNYGKKYVLRIIVLDGYERKKEEFQILRDIEEYKVQAPKPVDIGVLEDLGICYNIYSYMEGKDVKESIPSLTEQEQYEIGIEAGRDLARIHLHPAPSTIKPWYERAVQKHYRYLDAYKNCGIKIEHDDKIMDFIESNAHYLKNRPNQFQHDDFHIENIILKDKKYVGVIDFNNYDWGDPFHDFVKVAMSSRVDSIPFSVGQIHGYFDHQIPEEFWRLYSIYVAMVVFSSVVWSIKKSPEQLDKMIERIYVMLEDHKNFELLTPTWYKSKM</sequence>
<feature type="domain" description="Aminoglycoside phosphotransferase" evidence="1">
    <location>
        <begin position="21"/>
        <end position="245"/>
    </location>
</feature>
<keyword evidence="2" id="KW-0808">Transferase</keyword>
<reference evidence="2 3" key="1">
    <citation type="submission" date="2024-01" db="EMBL/GenBank/DDBJ databases">
        <title>Seven novel Bacillus-like species.</title>
        <authorList>
            <person name="Liu G."/>
        </authorList>
    </citation>
    <scope>NUCLEOTIDE SEQUENCE [LARGE SCALE GENOMIC DNA]</scope>
    <source>
        <strain evidence="2 3">FJAT-51614</strain>
    </source>
</reference>
<comment type="caution">
    <text evidence="2">The sequence shown here is derived from an EMBL/GenBank/DDBJ whole genome shotgun (WGS) entry which is preliminary data.</text>
</comment>
<dbReference type="Pfam" id="PF01636">
    <property type="entry name" value="APH"/>
    <property type="match status" value="1"/>
</dbReference>
<proteinExistence type="predicted"/>
<name>A0ABU8F736_9BACI</name>
<dbReference type="SUPFAM" id="SSF56112">
    <property type="entry name" value="Protein kinase-like (PK-like)"/>
    <property type="match status" value="1"/>
</dbReference>
<evidence type="ECO:0000313" key="2">
    <source>
        <dbReference type="EMBL" id="MEI4770052.1"/>
    </source>
</evidence>
<dbReference type="Gene3D" id="3.90.1200.10">
    <property type="match status" value="1"/>
</dbReference>
<dbReference type="Proteomes" id="UP001364890">
    <property type="component" value="Unassembled WGS sequence"/>
</dbReference>
<evidence type="ECO:0000259" key="1">
    <source>
        <dbReference type="Pfam" id="PF01636"/>
    </source>
</evidence>
<keyword evidence="3" id="KW-1185">Reference proteome</keyword>